<dbReference type="Proteomes" id="UP000035680">
    <property type="component" value="Unassembled WGS sequence"/>
</dbReference>
<reference evidence="2" key="1">
    <citation type="submission" date="2014-07" db="EMBL/GenBank/DDBJ databases">
        <authorList>
            <person name="Martin A.A"/>
            <person name="De Silva N."/>
        </authorList>
    </citation>
    <scope>NUCLEOTIDE SEQUENCE</scope>
</reference>
<name>A0A0K0G2Y5_STRVS</name>
<accession>A0A0K0G2Y5</accession>
<keyword evidence="2" id="KW-1185">Reference proteome</keyword>
<evidence type="ECO:0000313" key="3">
    <source>
        <dbReference type="WBParaSite" id="SVE_1908600.1"/>
    </source>
</evidence>
<proteinExistence type="predicted"/>
<dbReference type="AlphaFoldDB" id="A0A0K0G2Y5"/>
<organism evidence="2 3">
    <name type="scientific">Strongyloides venezuelensis</name>
    <name type="common">Threadworm</name>
    <dbReference type="NCBI Taxonomy" id="75913"/>
    <lineage>
        <taxon>Eukaryota</taxon>
        <taxon>Metazoa</taxon>
        <taxon>Ecdysozoa</taxon>
        <taxon>Nematoda</taxon>
        <taxon>Chromadorea</taxon>
        <taxon>Rhabditida</taxon>
        <taxon>Tylenchina</taxon>
        <taxon>Panagrolaimomorpha</taxon>
        <taxon>Strongyloidoidea</taxon>
        <taxon>Strongyloididae</taxon>
        <taxon>Strongyloides</taxon>
    </lineage>
</organism>
<evidence type="ECO:0000313" key="2">
    <source>
        <dbReference type="Proteomes" id="UP000035680"/>
    </source>
</evidence>
<reference evidence="3" key="2">
    <citation type="submission" date="2015-08" db="UniProtKB">
        <authorList>
            <consortium name="WormBaseParasite"/>
        </authorList>
    </citation>
    <scope>IDENTIFICATION</scope>
</reference>
<evidence type="ECO:0000256" key="1">
    <source>
        <dbReference type="SAM" id="MobiDB-lite"/>
    </source>
</evidence>
<sequence>MLHVFDHPRRPVSASPFLPPEKPKRYYLSLSWSLNDISVKEKQLVEFFSKNEDINKKKMLNDKILEAKSANEDDFNNILIEPNKFKNMSATTKRSIWRGIPFYGSDSTTSHSGGSTCRTTTDSSMCSCSTSPYSSISLHHKHSFFSIKNPFSQIKRNKGLQRSKQLINTYSDASYKSANSLNSIFHDDATLRSRDFSLPEKETITRKRSKSKGLESKILYPLKNSARKISNALHLRPLKKSYESISQGSPLPLQTSVPSNNYTNTSFLDVDFNIDELNYFSHPNSPNPSLNLYHHSNKNLDTSKMTKSENQKKVSEYSEGSPYSEEFIKRELKKNLEKHKIVVRRKSCDPILNTKPFDNYLNNDFRERMIV</sequence>
<dbReference type="WBParaSite" id="SVE_1908600.1">
    <property type="protein sequence ID" value="SVE_1908600.1"/>
    <property type="gene ID" value="SVE_1908600"/>
</dbReference>
<protein>
    <submittedName>
        <fullName evidence="3">Uncharacterized protein</fullName>
    </submittedName>
</protein>
<feature type="compositionally biased region" description="Basic and acidic residues" evidence="1">
    <location>
        <begin position="304"/>
        <end position="316"/>
    </location>
</feature>
<feature type="region of interest" description="Disordered" evidence="1">
    <location>
        <begin position="301"/>
        <end position="320"/>
    </location>
</feature>